<reference evidence="2 3" key="1">
    <citation type="submission" date="2018-09" db="EMBL/GenBank/DDBJ databases">
        <title>whole genome sequence of T. equiperdum IVM-t1 strain.</title>
        <authorList>
            <person name="Suganuma K."/>
        </authorList>
    </citation>
    <scope>NUCLEOTIDE SEQUENCE [LARGE SCALE GENOMIC DNA]</scope>
    <source>
        <strain evidence="2 3">IVM-t1</strain>
    </source>
</reference>
<proteinExistence type="predicted"/>
<dbReference type="AlphaFoldDB" id="A0A3L6LEX6"/>
<dbReference type="EMBL" id="QSBY01000001">
    <property type="protein sequence ID" value="RHW74241.1"/>
    <property type="molecule type" value="Genomic_DNA"/>
</dbReference>
<protein>
    <submittedName>
        <fullName evidence="2">Uncharacterized protein</fullName>
    </submittedName>
</protein>
<accession>A0A3L6LEX6</accession>
<keyword evidence="1" id="KW-1133">Transmembrane helix</keyword>
<name>A0A3L6LEX6_9TRYP</name>
<dbReference type="Proteomes" id="UP000266743">
    <property type="component" value="Chromosome 1"/>
</dbReference>
<gene>
    <name evidence="2" type="ORF">DPX39_010030800</name>
</gene>
<evidence type="ECO:0000313" key="3">
    <source>
        <dbReference type="Proteomes" id="UP000266743"/>
    </source>
</evidence>
<feature type="transmembrane region" description="Helical" evidence="1">
    <location>
        <begin position="44"/>
        <end position="63"/>
    </location>
</feature>
<sequence length="64" mass="7011">MPLSGKRVCAHFTLPFTRVFFREGSSLQTVAALSATLENLKGSYSMYFCAVMCAADVILLISVF</sequence>
<keyword evidence="1" id="KW-0812">Transmembrane</keyword>
<evidence type="ECO:0000256" key="1">
    <source>
        <dbReference type="SAM" id="Phobius"/>
    </source>
</evidence>
<keyword evidence="1" id="KW-0472">Membrane</keyword>
<evidence type="ECO:0000313" key="2">
    <source>
        <dbReference type="EMBL" id="RHW74241.1"/>
    </source>
</evidence>
<comment type="caution">
    <text evidence="2">The sequence shown here is derived from an EMBL/GenBank/DDBJ whole genome shotgun (WGS) entry which is preliminary data.</text>
</comment>
<organism evidence="2 3">
    <name type="scientific">Trypanosoma brucei equiperdum</name>
    <dbReference type="NCBI Taxonomy" id="630700"/>
    <lineage>
        <taxon>Eukaryota</taxon>
        <taxon>Discoba</taxon>
        <taxon>Euglenozoa</taxon>
        <taxon>Kinetoplastea</taxon>
        <taxon>Metakinetoplastina</taxon>
        <taxon>Trypanosomatida</taxon>
        <taxon>Trypanosomatidae</taxon>
        <taxon>Trypanosoma</taxon>
    </lineage>
</organism>